<organism evidence="5 6">
    <name type="scientific">Haemonchus contortus</name>
    <name type="common">Barber pole worm</name>
    <dbReference type="NCBI Taxonomy" id="6289"/>
    <lineage>
        <taxon>Eukaryota</taxon>
        <taxon>Metazoa</taxon>
        <taxon>Ecdysozoa</taxon>
        <taxon>Nematoda</taxon>
        <taxon>Chromadorea</taxon>
        <taxon>Rhabditida</taxon>
        <taxon>Rhabditina</taxon>
        <taxon>Rhabditomorpha</taxon>
        <taxon>Strongyloidea</taxon>
        <taxon>Trichostrongylidae</taxon>
        <taxon>Haemonchus</taxon>
    </lineage>
</organism>
<evidence type="ECO:0000256" key="2">
    <source>
        <dbReference type="PROSITE-ProRule" id="PRU00059"/>
    </source>
</evidence>
<evidence type="ECO:0000256" key="3">
    <source>
        <dbReference type="SAM" id="SignalP"/>
    </source>
</evidence>
<dbReference type="WBParaSite" id="HCON_00082460-00001">
    <property type="protein sequence ID" value="HCON_00082460-00001"/>
    <property type="gene ID" value="HCON_00082460"/>
</dbReference>
<dbReference type="Gene3D" id="3.40.390.10">
    <property type="entry name" value="Collagenase (Catalytic Domain)"/>
    <property type="match status" value="1"/>
</dbReference>
<sequence>MRSILLLLFAHYTFANVINYQFHDDNDNEVNECIERSMEALMDETCLFFRQTDDHDAFVNFVQSGHCSWQESNRTVHLNPKCISDDFCYEIIGRVLSIDKPRSHIARHLNLHYNCTEKCTIECQHSGTVQDDCTCKCAYGFSGSRCEQLAKQASFTDSSCGVIDVEGDGVVALSTYPSPRSKITFCQWLLQTSDPWAVIEVDIERLGLDGEDLRPGSVCNDLFTAFGEEELVGQIPCDGSQNVTRLRSKSNWLLLELRSDPYSESSVTGPLLRHRLKRTQTGVRIYSEGMTSPAFLPSIAAIALALIVVRIF</sequence>
<feature type="signal peptide" evidence="3">
    <location>
        <begin position="1"/>
        <end position="15"/>
    </location>
</feature>
<keyword evidence="3" id="KW-0732">Signal</keyword>
<evidence type="ECO:0000313" key="6">
    <source>
        <dbReference type="WBParaSite" id="HCON_00082460-00001"/>
    </source>
</evidence>
<proteinExistence type="predicted"/>
<dbReference type="InterPro" id="IPR000859">
    <property type="entry name" value="CUB_dom"/>
</dbReference>
<evidence type="ECO:0000259" key="4">
    <source>
        <dbReference type="PROSITE" id="PS01180"/>
    </source>
</evidence>
<dbReference type="Proteomes" id="UP000025227">
    <property type="component" value="Unplaced"/>
</dbReference>
<keyword evidence="1" id="KW-1015">Disulfide bond</keyword>
<dbReference type="OrthoDB" id="5808781at2759"/>
<feature type="chain" id="PRO_5029687204" evidence="3">
    <location>
        <begin position="16"/>
        <end position="312"/>
    </location>
</feature>
<evidence type="ECO:0000256" key="1">
    <source>
        <dbReference type="ARBA" id="ARBA00023157"/>
    </source>
</evidence>
<dbReference type="SUPFAM" id="SSF49854">
    <property type="entry name" value="Spermadhesin, CUB domain"/>
    <property type="match status" value="1"/>
</dbReference>
<dbReference type="PROSITE" id="PS01180">
    <property type="entry name" value="CUB"/>
    <property type="match status" value="1"/>
</dbReference>
<dbReference type="InterPro" id="IPR035914">
    <property type="entry name" value="Sperma_CUB_dom_sf"/>
</dbReference>
<dbReference type="OMA" id="CECECAY"/>
<name>A0A7I4YCP5_HAECO</name>
<keyword evidence="5" id="KW-1185">Reference proteome</keyword>
<protein>
    <submittedName>
        <fullName evidence="6">CUB domain-containing protein</fullName>
    </submittedName>
</protein>
<dbReference type="AlphaFoldDB" id="A0A7I4YCP5"/>
<comment type="caution">
    <text evidence="2">Lacks conserved residue(s) required for the propagation of feature annotation.</text>
</comment>
<accession>A0A7I4YCP5</accession>
<dbReference type="GO" id="GO:0008237">
    <property type="term" value="F:metallopeptidase activity"/>
    <property type="evidence" value="ECO:0007669"/>
    <property type="project" value="InterPro"/>
</dbReference>
<reference evidence="6" key="1">
    <citation type="submission" date="2020-12" db="UniProtKB">
        <authorList>
            <consortium name="WormBaseParasite"/>
        </authorList>
    </citation>
    <scope>IDENTIFICATION</scope>
    <source>
        <strain evidence="6">MHco3</strain>
    </source>
</reference>
<evidence type="ECO:0000313" key="5">
    <source>
        <dbReference type="Proteomes" id="UP000025227"/>
    </source>
</evidence>
<dbReference type="InterPro" id="IPR024079">
    <property type="entry name" value="MetalloPept_cat_dom_sf"/>
</dbReference>
<feature type="domain" description="CUB" evidence="4">
    <location>
        <begin position="160"/>
        <end position="277"/>
    </location>
</feature>